<dbReference type="SMART" id="SM00257">
    <property type="entry name" value="LysM"/>
    <property type="match status" value="3"/>
</dbReference>
<evidence type="ECO:0000256" key="1">
    <source>
        <dbReference type="SAM" id="MobiDB-lite"/>
    </source>
</evidence>
<dbReference type="InterPro" id="IPR008258">
    <property type="entry name" value="Transglycosylase_SLT_dom_1"/>
</dbReference>
<sequence length="581" mass="68985">MKFFLKLILVVSLFIAGCQSTNNRQNNGQTDLSKDLPSSAKSGKFVEEAYVHTQPDINYSYYYNVIIEKDPKAERIPEDTNTTDDNDPSKAIAANNPAEKSIWHRIRAGFRLSHSNHRRVRAEIRWFVKHPAYMQRVYDRADAVLYYIVEEIEKRGIPTELALLPIVESAFQPFAYSRAAASGIWQFIPSTGRFYGLRQDWWYDGRRDLIASTHASLAYLRKLEKQFHGDWLLALASYNSGENRVAREVRRNLRRKRSAKYWYLRLPRETRAYVPKLLALRAIILNPKKYGVTLKHIPNRPRLQIVKTKSQIDLAVAAELAGISLEEMYKLNPGFNRWATSPKGPHRLVLPIEIANEFKHKLKSLPHSKRMIWKKHRVSGSETIRSIALQHKITPKILRHVNSMTNNEFKQGQKIRIPVSYIARAKYTLTLTQRFKGSATETLSHRRKIIYRVRRGDSLSRIARRYRVSRRRLARWNRISTRKRLRRRQRLVIYIDRSKVRRSKRSSRRYRGRRRMTYIVRRGDTLHNIARRYRIRVAQIKGWNRRIRRSSRIVPGQRIKLYVKVRRRVHRRKRSRRRRRS</sequence>
<feature type="domain" description="LysM" evidence="2">
    <location>
        <begin position="374"/>
        <end position="417"/>
    </location>
</feature>
<reference evidence="3" key="1">
    <citation type="submission" date="2018-06" db="EMBL/GenBank/DDBJ databases">
        <authorList>
            <person name="Zhirakovskaya E."/>
        </authorList>
    </citation>
    <scope>NUCLEOTIDE SEQUENCE</scope>
</reference>
<dbReference type="Pfam" id="PF01476">
    <property type="entry name" value="LysM"/>
    <property type="match status" value="3"/>
</dbReference>
<protein>
    <submittedName>
        <fullName evidence="3">Membrane-bound lytic murein transglycosylase D</fullName>
    </submittedName>
</protein>
<dbReference type="SUPFAM" id="SSF53955">
    <property type="entry name" value="Lysozyme-like"/>
    <property type="match status" value="1"/>
</dbReference>
<dbReference type="GO" id="GO:0008932">
    <property type="term" value="F:lytic endotransglycosylase activity"/>
    <property type="evidence" value="ECO:0007669"/>
    <property type="project" value="TreeGrafter"/>
</dbReference>
<feature type="region of interest" description="Disordered" evidence="1">
    <location>
        <begin position="73"/>
        <end position="93"/>
    </location>
</feature>
<proteinExistence type="predicted"/>
<dbReference type="PROSITE" id="PS51257">
    <property type="entry name" value="PROKAR_LIPOPROTEIN"/>
    <property type="match status" value="1"/>
</dbReference>
<feature type="domain" description="LysM" evidence="2">
    <location>
        <begin position="449"/>
        <end position="493"/>
    </location>
</feature>
<dbReference type="PANTHER" id="PTHR33734">
    <property type="entry name" value="LYSM DOMAIN-CONTAINING GPI-ANCHORED PROTEIN 2"/>
    <property type="match status" value="1"/>
</dbReference>
<dbReference type="CDD" id="cd00118">
    <property type="entry name" value="LysM"/>
    <property type="match status" value="2"/>
</dbReference>
<dbReference type="Pfam" id="PF01464">
    <property type="entry name" value="SLT"/>
    <property type="match status" value="1"/>
</dbReference>
<gene>
    <name evidence="3" type="ORF">MNBD_GAMMA12-126</name>
</gene>
<organism evidence="3">
    <name type="scientific">hydrothermal vent metagenome</name>
    <dbReference type="NCBI Taxonomy" id="652676"/>
    <lineage>
        <taxon>unclassified sequences</taxon>
        <taxon>metagenomes</taxon>
        <taxon>ecological metagenomes</taxon>
    </lineage>
</organism>
<dbReference type="EMBL" id="UOFL01000058">
    <property type="protein sequence ID" value="VAW74336.1"/>
    <property type="molecule type" value="Genomic_DNA"/>
</dbReference>
<dbReference type="PROSITE" id="PS51782">
    <property type="entry name" value="LYSM"/>
    <property type="match status" value="3"/>
</dbReference>
<dbReference type="Gene3D" id="1.10.530.10">
    <property type="match status" value="1"/>
</dbReference>
<dbReference type="CDD" id="cd16894">
    <property type="entry name" value="MltD-like"/>
    <property type="match status" value="1"/>
</dbReference>
<dbReference type="InterPro" id="IPR023346">
    <property type="entry name" value="Lysozyme-like_dom_sf"/>
</dbReference>
<evidence type="ECO:0000259" key="2">
    <source>
        <dbReference type="PROSITE" id="PS51782"/>
    </source>
</evidence>
<dbReference type="AlphaFoldDB" id="A0A3B0Z0V3"/>
<dbReference type="PANTHER" id="PTHR33734:SF22">
    <property type="entry name" value="MEMBRANE-BOUND LYTIC MUREIN TRANSGLYCOSYLASE D"/>
    <property type="match status" value="1"/>
</dbReference>
<dbReference type="Gene3D" id="3.10.350.10">
    <property type="entry name" value="LysM domain"/>
    <property type="match status" value="3"/>
</dbReference>
<accession>A0A3B0Z0V3</accession>
<evidence type="ECO:0000313" key="3">
    <source>
        <dbReference type="EMBL" id="VAW74336.1"/>
    </source>
</evidence>
<dbReference type="InterPro" id="IPR036779">
    <property type="entry name" value="LysM_dom_sf"/>
</dbReference>
<dbReference type="PROSITE" id="PS00922">
    <property type="entry name" value="TRANSGLYCOSYLASE"/>
    <property type="match status" value="1"/>
</dbReference>
<dbReference type="GO" id="GO:0016020">
    <property type="term" value="C:membrane"/>
    <property type="evidence" value="ECO:0007669"/>
    <property type="project" value="InterPro"/>
</dbReference>
<name>A0A3B0Z0V3_9ZZZZ</name>
<dbReference type="SUPFAM" id="SSF54106">
    <property type="entry name" value="LysM domain"/>
    <property type="match status" value="3"/>
</dbReference>
<feature type="domain" description="LysM" evidence="2">
    <location>
        <begin position="516"/>
        <end position="561"/>
    </location>
</feature>
<dbReference type="InterPro" id="IPR000189">
    <property type="entry name" value="Transglyc_AS"/>
</dbReference>
<dbReference type="GO" id="GO:0000270">
    <property type="term" value="P:peptidoglycan metabolic process"/>
    <property type="evidence" value="ECO:0007669"/>
    <property type="project" value="InterPro"/>
</dbReference>
<dbReference type="InterPro" id="IPR018392">
    <property type="entry name" value="LysM"/>
</dbReference>